<sequence length="268" mass="28973">MQRHIRLVSVFTALALTGCNSAVEKAVRDQLIDGESAVFKEVSTCPNDTSISHGQVNAKNRMGAFVGFEPFFYDGSIVSFASSATFTAAMNRCYGNVAEEAAVTVQEVAANGKSDELGAESAWITSEDKNPVDDTKTVRATLLSADGKSSMGDSVSLTIRCESNKTELFVNWADYLGDDSNDVYEDWKNVTVRVGDTPAKVERWDISTDSKATFAPGSIVKLIKDMAASKRLVLKTVPYNENPVTAVFDLTGIEKAVQPIAKECGWSL</sequence>
<name>A0ABS0HCP2_9SPHN</name>
<dbReference type="InterPro" id="IPR017738">
    <property type="entry name" value="T6SS-assoc_VCA0118"/>
</dbReference>
<accession>A0ABS0HCP2</accession>
<organism evidence="1 2">
    <name type="scientific">Novosphingobium jiangmenense</name>
    <dbReference type="NCBI Taxonomy" id="2791981"/>
    <lineage>
        <taxon>Bacteria</taxon>
        <taxon>Pseudomonadati</taxon>
        <taxon>Pseudomonadota</taxon>
        <taxon>Alphaproteobacteria</taxon>
        <taxon>Sphingomonadales</taxon>
        <taxon>Sphingomonadaceae</taxon>
        <taxon>Novosphingobium</taxon>
    </lineage>
</organism>
<reference evidence="1 2" key="1">
    <citation type="submission" date="2020-11" db="EMBL/GenBank/DDBJ databases">
        <title>The genome sequence of Novosphingobium sp. 1Y9A.</title>
        <authorList>
            <person name="Liu Y."/>
        </authorList>
    </citation>
    <scope>NUCLEOTIDE SEQUENCE [LARGE SCALE GENOMIC DNA]</scope>
    <source>
        <strain evidence="1 2">1Y9A</strain>
    </source>
</reference>
<protein>
    <recommendedName>
        <fullName evidence="3">Lipoprotein</fullName>
    </recommendedName>
</protein>
<keyword evidence="2" id="KW-1185">Reference proteome</keyword>
<dbReference type="RefSeq" id="WP_196274421.1">
    <property type="nucleotide sequence ID" value="NZ_JADQDC010000002.1"/>
</dbReference>
<proteinExistence type="predicted"/>
<evidence type="ECO:0000313" key="2">
    <source>
        <dbReference type="Proteomes" id="UP000600799"/>
    </source>
</evidence>
<dbReference type="Pfam" id="PF11319">
    <property type="entry name" value="VasI"/>
    <property type="match status" value="1"/>
</dbReference>
<evidence type="ECO:0008006" key="3">
    <source>
        <dbReference type="Google" id="ProtNLM"/>
    </source>
</evidence>
<dbReference type="EMBL" id="JADQDC010000002">
    <property type="protein sequence ID" value="MBF9150048.1"/>
    <property type="molecule type" value="Genomic_DNA"/>
</dbReference>
<dbReference type="Proteomes" id="UP000600799">
    <property type="component" value="Unassembled WGS sequence"/>
</dbReference>
<dbReference type="PROSITE" id="PS51257">
    <property type="entry name" value="PROKAR_LIPOPROTEIN"/>
    <property type="match status" value="1"/>
</dbReference>
<evidence type="ECO:0000313" key="1">
    <source>
        <dbReference type="EMBL" id="MBF9150048.1"/>
    </source>
</evidence>
<comment type="caution">
    <text evidence="1">The sequence shown here is derived from an EMBL/GenBank/DDBJ whole genome shotgun (WGS) entry which is preliminary data.</text>
</comment>
<gene>
    <name evidence="1" type="ORF">I2488_03450</name>
</gene>